<keyword evidence="6 9" id="KW-0812">Transmembrane</keyword>
<evidence type="ECO:0000313" key="11">
    <source>
        <dbReference type="EMBL" id="EMS73984.1"/>
    </source>
</evidence>
<dbReference type="STRING" id="1195236.CTER_5484"/>
<dbReference type="EMBL" id="AORV01000009">
    <property type="protein sequence ID" value="EMS73984.1"/>
    <property type="molecule type" value="Genomic_DNA"/>
</dbReference>
<organism evidence="11 12">
    <name type="scientific">Ruminiclostridium cellobioparum subsp. termitidis CT1112</name>
    <dbReference type="NCBI Taxonomy" id="1195236"/>
    <lineage>
        <taxon>Bacteria</taxon>
        <taxon>Bacillati</taxon>
        <taxon>Bacillota</taxon>
        <taxon>Clostridia</taxon>
        <taxon>Eubacteriales</taxon>
        <taxon>Oscillospiraceae</taxon>
        <taxon>Ruminiclostridium</taxon>
    </lineage>
</organism>
<proteinExistence type="inferred from homology"/>
<dbReference type="GO" id="GO:0005886">
    <property type="term" value="C:plasma membrane"/>
    <property type="evidence" value="ECO:0007669"/>
    <property type="project" value="UniProtKB-SubCell"/>
</dbReference>
<comment type="similarity">
    <text evidence="2">Belongs to the binding-protein-dependent transport system permease family. MalFG subfamily.</text>
</comment>
<reference evidence="11 12" key="1">
    <citation type="journal article" date="2013" name="Genome Announc.">
        <title>Draft Genome Sequence of the Cellulolytic, Mesophilic, Anaerobic Bacterium Clostridium termitidis Strain CT1112 (DSM 5398).</title>
        <authorList>
            <person name="Lal S."/>
            <person name="Ramachandran U."/>
            <person name="Zhang X."/>
            <person name="Munir R."/>
            <person name="Sparling R."/>
            <person name="Levin D.B."/>
        </authorList>
    </citation>
    <scope>NUCLEOTIDE SEQUENCE [LARGE SCALE GENOMIC DNA]</scope>
    <source>
        <strain evidence="11 12">CT1112</strain>
    </source>
</reference>
<keyword evidence="4" id="KW-1003">Cell membrane</keyword>
<evidence type="ECO:0000256" key="9">
    <source>
        <dbReference type="RuleBase" id="RU363032"/>
    </source>
</evidence>
<keyword evidence="5 11" id="KW-0762">Sugar transport</keyword>
<feature type="transmembrane region" description="Helical" evidence="9">
    <location>
        <begin position="151"/>
        <end position="171"/>
    </location>
</feature>
<dbReference type="PATRIC" id="fig|1195236.3.peg.284"/>
<dbReference type="Pfam" id="PF00528">
    <property type="entry name" value="BPD_transp_1"/>
    <property type="match status" value="1"/>
</dbReference>
<dbReference type="GO" id="GO:0055085">
    <property type="term" value="P:transmembrane transport"/>
    <property type="evidence" value="ECO:0007669"/>
    <property type="project" value="InterPro"/>
</dbReference>
<dbReference type="PANTHER" id="PTHR32243">
    <property type="entry name" value="MALTOSE TRANSPORT SYSTEM PERMEASE-RELATED"/>
    <property type="match status" value="1"/>
</dbReference>
<keyword evidence="7 9" id="KW-1133">Transmembrane helix</keyword>
<keyword evidence="12" id="KW-1185">Reference proteome</keyword>
<dbReference type="SUPFAM" id="SSF161098">
    <property type="entry name" value="MetI-like"/>
    <property type="match status" value="1"/>
</dbReference>
<feature type="domain" description="ABC transmembrane type-1" evidence="10">
    <location>
        <begin position="80"/>
        <end position="272"/>
    </location>
</feature>
<evidence type="ECO:0000256" key="7">
    <source>
        <dbReference type="ARBA" id="ARBA00022989"/>
    </source>
</evidence>
<dbReference type="CDD" id="cd06261">
    <property type="entry name" value="TM_PBP2"/>
    <property type="match status" value="1"/>
</dbReference>
<evidence type="ECO:0000256" key="1">
    <source>
        <dbReference type="ARBA" id="ARBA00004651"/>
    </source>
</evidence>
<evidence type="ECO:0000256" key="5">
    <source>
        <dbReference type="ARBA" id="ARBA00022597"/>
    </source>
</evidence>
<evidence type="ECO:0000259" key="10">
    <source>
        <dbReference type="PROSITE" id="PS50928"/>
    </source>
</evidence>
<feature type="transmembrane region" description="Helical" evidence="9">
    <location>
        <begin position="192"/>
        <end position="214"/>
    </location>
</feature>
<sequence>MSNTFDKTHGKEKKKKGNVFKYCILIIFTVIFIFPIYWMIMTSIKTNDVLLRLPPEWIPVKPTLDSFVRVLSDLKFLTFYKNSIIVSAGSTILAILLAMHASYAFSRFKFAGSKILQLAFLSTQMFPQVALMIALYSLYKNLGLLDTYTALILACTTIALPLSTWILKGFYDTIPTSLEEAAAIDGCGRYMTFWKIIVPLIQPGILAVAIYAFLIGWDDFVWGLTLITKVEMRTLTPGIVLTYFGENSYDWAKIMTASVCASLPVLLVFIGLQKYMVSGLTLGAVKG</sequence>
<dbReference type="InterPro" id="IPR035906">
    <property type="entry name" value="MetI-like_sf"/>
</dbReference>
<feature type="transmembrane region" description="Helical" evidence="9">
    <location>
        <begin position="251"/>
        <end position="272"/>
    </location>
</feature>
<dbReference type="Gene3D" id="1.10.3720.10">
    <property type="entry name" value="MetI-like"/>
    <property type="match status" value="1"/>
</dbReference>
<accession>S0FXZ5</accession>
<dbReference type="AlphaFoldDB" id="S0FXZ5"/>
<dbReference type="eggNOG" id="COG0395">
    <property type="taxonomic scope" value="Bacteria"/>
</dbReference>
<dbReference type="InterPro" id="IPR000515">
    <property type="entry name" value="MetI-like"/>
</dbReference>
<evidence type="ECO:0000256" key="4">
    <source>
        <dbReference type="ARBA" id="ARBA00022475"/>
    </source>
</evidence>
<evidence type="ECO:0000256" key="8">
    <source>
        <dbReference type="ARBA" id="ARBA00023136"/>
    </source>
</evidence>
<evidence type="ECO:0000256" key="3">
    <source>
        <dbReference type="ARBA" id="ARBA00022448"/>
    </source>
</evidence>
<dbReference type="PROSITE" id="PS50928">
    <property type="entry name" value="ABC_TM1"/>
    <property type="match status" value="1"/>
</dbReference>
<evidence type="ECO:0000313" key="12">
    <source>
        <dbReference type="Proteomes" id="UP000014155"/>
    </source>
</evidence>
<dbReference type="PANTHER" id="PTHR32243:SF50">
    <property type="entry name" value="MALTOSE_MALTODEXTRIN TRANSPORT SYSTEM PERMEASE PROTEIN MALG"/>
    <property type="match status" value="1"/>
</dbReference>
<dbReference type="RefSeq" id="WP_004623145.1">
    <property type="nucleotide sequence ID" value="NZ_AORV01000009.1"/>
</dbReference>
<keyword evidence="8 9" id="KW-0472">Membrane</keyword>
<gene>
    <name evidence="11" type="ORF">CTER_5484</name>
</gene>
<dbReference type="InterPro" id="IPR050901">
    <property type="entry name" value="BP-dep_ABC_trans_perm"/>
</dbReference>
<protein>
    <submittedName>
        <fullName evidence="11">ABC-type sugar transport system, permease component</fullName>
    </submittedName>
</protein>
<dbReference type="Proteomes" id="UP000014155">
    <property type="component" value="Unassembled WGS sequence"/>
</dbReference>
<feature type="transmembrane region" description="Helical" evidence="9">
    <location>
        <begin position="118"/>
        <end position="139"/>
    </location>
</feature>
<evidence type="ECO:0000256" key="6">
    <source>
        <dbReference type="ARBA" id="ARBA00022692"/>
    </source>
</evidence>
<keyword evidence="3 9" id="KW-0813">Transport</keyword>
<comment type="caution">
    <text evidence="11">The sequence shown here is derived from an EMBL/GenBank/DDBJ whole genome shotgun (WGS) entry which is preliminary data.</text>
</comment>
<feature type="transmembrane region" description="Helical" evidence="9">
    <location>
        <begin position="84"/>
        <end position="106"/>
    </location>
</feature>
<evidence type="ECO:0000256" key="2">
    <source>
        <dbReference type="ARBA" id="ARBA00009047"/>
    </source>
</evidence>
<feature type="transmembrane region" description="Helical" evidence="9">
    <location>
        <begin position="20"/>
        <end position="40"/>
    </location>
</feature>
<comment type="subcellular location">
    <subcellularLocation>
        <location evidence="1 9">Cell membrane</location>
        <topology evidence="1 9">Multi-pass membrane protein</topology>
    </subcellularLocation>
</comment>
<name>S0FXZ5_RUMCE</name>